<evidence type="ECO:0000256" key="1">
    <source>
        <dbReference type="SAM" id="Phobius"/>
    </source>
</evidence>
<dbReference type="OrthoDB" id="9990906at2759"/>
<dbReference type="RefSeq" id="XP_009051163.1">
    <property type="nucleotide sequence ID" value="XM_009052915.1"/>
</dbReference>
<organism evidence="2 3">
    <name type="scientific">Lottia gigantea</name>
    <name type="common">Giant owl limpet</name>
    <dbReference type="NCBI Taxonomy" id="225164"/>
    <lineage>
        <taxon>Eukaryota</taxon>
        <taxon>Metazoa</taxon>
        <taxon>Spiralia</taxon>
        <taxon>Lophotrochozoa</taxon>
        <taxon>Mollusca</taxon>
        <taxon>Gastropoda</taxon>
        <taxon>Patellogastropoda</taxon>
        <taxon>Lottioidea</taxon>
        <taxon>Lottiidae</taxon>
        <taxon>Lottia</taxon>
    </lineage>
</organism>
<dbReference type="Gene3D" id="1.20.1070.10">
    <property type="entry name" value="Rhodopsin 7-helix transmembrane proteins"/>
    <property type="match status" value="1"/>
</dbReference>
<keyword evidence="1" id="KW-0812">Transmembrane</keyword>
<dbReference type="HOGENOM" id="CLU_1526909_0_0_1"/>
<dbReference type="EMBL" id="KB201266">
    <property type="protein sequence ID" value="ESO98136.1"/>
    <property type="molecule type" value="Genomic_DNA"/>
</dbReference>
<dbReference type="KEGG" id="lgi:LOTGIDRAFT_174312"/>
<dbReference type="CTD" id="20242693"/>
<dbReference type="CDD" id="cd00637">
    <property type="entry name" value="7tm_classA_rhodopsin-like"/>
    <property type="match status" value="1"/>
</dbReference>
<accession>V4AX51</accession>
<evidence type="ECO:0000313" key="3">
    <source>
        <dbReference type="Proteomes" id="UP000030746"/>
    </source>
</evidence>
<dbReference type="GeneID" id="20242693"/>
<protein>
    <recommendedName>
        <fullName evidence="4">G-protein coupled receptors family 1 profile domain-containing protein</fullName>
    </recommendedName>
</protein>
<sequence length="176" mass="19604">MDNFTESGNVSENLNDSLSEYETVSQLASKIQRYYLWVIFAVGVPGNIATLITVLKMKPLTSLTAYVAVLSVVDLLAIFVKLSLLAFQVNSVDILNGGCKFMIFLGNLLVCFASWILVAMAVESVRRFRVKAMKWLTCRAYHENDKGVNLVIMRPSLRHRWSGNTDSTTRSVSAST</sequence>
<name>V4AX51_LOTGI</name>
<feature type="transmembrane region" description="Helical" evidence="1">
    <location>
        <begin position="67"/>
        <end position="89"/>
    </location>
</feature>
<keyword evidence="1" id="KW-0472">Membrane</keyword>
<evidence type="ECO:0008006" key="4">
    <source>
        <dbReference type="Google" id="ProtNLM"/>
    </source>
</evidence>
<feature type="transmembrane region" description="Helical" evidence="1">
    <location>
        <begin position="34"/>
        <end position="55"/>
    </location>
</feature>
<evidence type="ECO:0000313" key="2">
    <source>
        <dbReference type="EMBL" id="ESO98136.1"/>
    </source>
</evidence>
<keyword evidence="3" id="KW-1185">Reference proteome</keyword>
<reference evidence="2 3" key="1">
    <citation type="journal article" date="2013" name="Nature">
        <title>Insights into bilaterian evolution from three spiralian genomes.</title>
        <authorList>
            <person name="Simakov O."/>
            <person name="Marletaz F."/>
            <person name="Cho S.J."/>
            <person name="Edsinger-Gonzales E."/>
            <person name="Havlak P."/>
            <person name="Hellsten U."/>
            <person name="Kuo D.H."/>
            <person name="Larsson T."/>
            <person name="Lv J."/>
            <person name="Arendt D."/>
            <person name="Savage R."/>
            <person name="Osoegawa K."/>
            <person name="de Jong P."/>
            <person name="Grimwood J."/>
            <person name="Chapman J.A."/>
            <person name="Shapiro H."/>
            <person name="Aerts A."/>
            <person name="Otillar R.P."/>
            <person name="Terry A.Y."/>
            <person name="Boore J.L."/>
            <person name="Grigoriev I.V."/>
            <person name="Lindberg D.R."/>
            <person name="Seaver E.C."/>
            <person name="Weisblat D.A."/>
            <person name="Putnam N.H."/>
            <person name="Rokhsar D.S."/>
        </authorList>
    </citation>
    <scope>NUCLEOTIDE SEQUENCE [LARGE SCALE GENOMIC DNA]</scope>
</reference>
<gene>
    <name evidence="2" type="ORF">LOTGIDRAFT_174312</name>
</gene>
<dbReference type="AlphaFoldDB" id="V4AX51"/>
<dbReference type="Proteomes" id="UP000030746">
    <property type="component" value="Unassembled WGS sequence"/>
</dbReference>
<proteinExistence type="predicted"/>
<keyword evidence="1" id="KW-1133">Transmembrane helix</keyword>
<dbReference type="SUPFAM" id="SSF81321">
    <property type="entry name" value="Family A G protein-coupled receptor-like"/>
    <property type="match status" value="1"/>
</dbReference>
<feature type="transmembrane region" description="Helical" evidence="1">
    <location>
        <begin position="101"/>
        <end position="122"/>
    </location>
</feature>